<evidence type="ECO:0000313" key="6">
    <source>
        <dbReference type="Ensembl" id="ENSPTXP00000023110.1"/>
    </source>
</evidence>
<dbReference type="GO" id="GO:0140326">
    <property type="term" value="F:ATPase-coupled intramembrane lipid transporter activity"/>
    <property type="evidence" value="ECO:0007669"/>
    <property type="project" value="TreeGrafter"/>
</dbReference>
<feature type="transmembrane region" description="Helical" evidence="4">
    <location>
        <begin position="219"/>
        <end position="237"/>
    </location>
</feature>
<evidence type="ECO:0000256" key="1">
    <source>
        <dbReference type="ARBA" id="ARBA00004141"/>
    </source>
</evidence>
<evidence type="ECO:0000259" key="5">
    <source>
        <dbReference type="Pfam" id="PF16212"/>
    </source>
</evidence>
<accession>A0A670ZK43</accession>
<keyword evidence="4" id="KW-1133">Transmembrane helix</keyword>
<dbReference type="GO" id="GO:0005802">
    <property type="term" value="C:trans-Golgi network"/>
    <property type="evidence" value="ECO:0007669"/>
    <property type="project" value="TreeGrafter"/>
</dbReference>
<dbReference type="AlphaFoldDB" id="A0A670ZK43"/>
<dbReference type="Pfam" id="PF16212">
    <property type="entry name" value="PhoLip_ATPase_C"/>
    <property type="match status" value="1"/>
</dbReference>
<proteinExistence type="predicted"/>
<feature type="transmembrane region" description="Helical" evidence="4">
    <location>
        <begin position="12"/>
        <end position="30"/>
    </location>
</feature>
<dbReference type="InterPro" id="IPR023298">
    <property type="entry name" value="ATPase_P-typ_TM_dom_sf"/>
</dbReference>
<keyword evidence="2" id="KW-0479">Metal-binding</keyword>
<dbReference type="GO" id="GO:0005886">
    <property type="term" value="C:plasma membrane"/>
    <property type="evidence" value="ECO:0007669"/>
    <property type="project" value="TreeGrafter"/>
</dbReference>
<evidence type="ECO:0000256" key="4">
    <source>
        <dbReference type="SAM" id="Phobius"/>
    </source>
</evidence>
<dbReference type="OMA" id="TYACIVV"/>
<feature type="domain" description="P-type ATPase C-terminal" evidence="5">
    <location>
        <begin position="37"/>
        <end position="250"/>
    </location>
</feature>
<evidence type="ECO:0000313" key="7">
    <source>
        <dbReference type="Proteomes" id="UP000472273"/>
    </source>
</evidence>
<feature type="transmembrane region" description="Helical" evidence="4">
    <location>
        <begin position="154"/>
        <end position="172"/>
    </location>
</feature>
<dbReference type="Proteomes" id="UP000472273">
    <property type="component" value="Unplaced"/>
</dbReference>
<feature type="transmembrane region" description="Helical" evidence="4">
    <location>
        <begin position="68"/>
        <end position="89"/>
    </location>
</feature>
<dbReference type="Ensembl" id="ENSPTXT00000023825.1">
    <property type="protein sequence ID" value="ENSPTXP00000023110.1"/>
    <property type="gene ID" value="ENSPTXG00000016021.1"/>
</dbReference>
<keyword evidence="4" id="KW-0472">Membrane</keyword>
<feature type="transmembrane region" description="Helical" evidence="4">
    <location>
        <begin position="101"/>
        <end position="121"/>
    </location>
</feature>
<keyword evidence="4" id="KW-0812">Transmembrane</keyword>
<dbReference type="GO" id="GO:0007030">
    <property type="term" value="P:Golgi organization"/>
    <property type="evidence" value="ECO:0007669"/>
    <property type="project" value="TreeGrafter"/>
</dbReference>
<comment type="subcellular location">
    <subcellularLocation>
        <location evidence="1">Membrane</location>
        <topology evidence="1">Multi-pass membrane protein</topology>
    </subcellularLocation>
</comment>
<reference evidence="6" key="1">
    <citation type="submission" date="2025-08" db="UniProtKB">
        <authorList>
            <consortium name="Ensembl"/>
        </authorList>
    </citation>
    <scope>IDENTIFICATION</scope>
</reference>
<sequence length="288" mass="32684">MPTSFPGSHSLLRAFLFGLLAAHIGVGISGQEGMQAVMSSDFSFAQFRYLQRLLLVHGRWSYIRMCKFLSYFFYKNFAFTLVHFWFGFFSGFSAQTVYDEWFITLYNMVYTCLPVLGMSLFDQDVDDRWSLQFPQLYVPGQQNLYFNKKEFAKCILYSIYSSLVLFLVPYGTTFDSVRNDGRNVADYQSFALMVQTCLLIVVSVQMGLDTAYWTAVNQLFLWGSLAIYFVITFTLYSDGTYQIFTSSFPFVGRFRSCKESPSVPSLGEAALPVGRGSGAGRVTFPGLG</sequence>
<dbReference type="PANTHER" id="PTHR24092">
    <property type="entry name" value="PROBABLE PHOSPHOLIPID-TRANSPORTING ATPASE"/>
    <property type="match status" value="1"/>
</dbReference>
<evidence type="ECO:0000256" key="3">
    <source>
        <dbReference type="ARBA" id="ARBA00022842"/>
    </source>
</evidence>
<evidence type="ECO:0000256" key="2">
    <source>
        <dbReference type="ARBA" id="ARBA00022723"/>
    </source>
</evidence>
<reference evidence="6" key="2">
    <citation type="submission" date="2025-09" db="UniProtKB">
        <authorList>
            <consortium name="Ensembl"/>
        </authorList>
    </citation>
    <scope>IDENTIFICATION</scope>
</reference>
<protein>
    <recommendedName>
        <fullName evidence="5">P-type ATPase C-terminal domain-containing protein</fullName>
    </recommendedName>
</protein>
<feature type="transmembrane region" description="Helical" evidence="4">
    <location>
        <begin position="192"/>
        <end position="212"/>
    </location>
</feature>
<dbReference type="GeneTree" id="ENSGT00940000161917"/>
<keyword evidence="3" id="KW-0460">Magnesium</keyword>
<name>A0A670ZK43_PSETE</name>
<dbReference type="GO" id="GO:0046872">
    <property type="term" value="F:metal ion binding"/>
    <property type="evidence" value="ECO:0007669"/>
    <property type="project" value="UniProtKB-KW"/>
</dbReference>
<dbReference type="PANTHER" id="PTHR24092:SF52">
    <property type="entry name" value="PHOSPHOLIPID-TRANSPORTING ATPASE FETA"/>
    <property type="match status" value="1"/>
</dbReference>
<dbReference type="InterPro" id="IPR032630">
    <property type="entry name" value="P_typ_ATPase_c"/>
</dbReference>
<keyword evidence="7" id="KW-1185">Reference proteome</keyword>
<dbReference type="SUPFAM" id="SSF81665">
    <property type="entry name" value="Calcium ATPase, transmembrane domain M"/>
    <property type="match status" value="1"/>
</dbReference>
<organism evidence="6 7">
    <name type="scientific">Pseudonaja textilis</name>
    <name type="common">Eastern brown snake</name>
    <dbReference type="NCBI Taxonomy" id="8673"/>
    <lineage>
        <taxon>Eukaryota</taxon>
        <taxon>Metazoa</taxon>
        <taxon>Chordata</taxon>
        <taxon>Craniata</taxon>
        <taxon>Vertebrata</taxon>
        <taxon>Euteleostomi</taxon>
        <taxon>Lepidosauria</taxon>
        <taxon>Squamata</taxon>
        <taxon>Bifurcata</taxon>
        <taxon>Unidentata</taxon>
        <taxon>Episquamata</taxon>
        <taxon>Toxicofera</taxon>
        <taxon>Serpentes</taxon>
        <taxon>Colubroidea</taxon>
        <taxon>Elapidae</taxon>
        <taxon>Hydrophiinae</taxon>
        <taxon>Pseudonaja</taxon>
    </lineage>
</organism>
<dbReference type="GO" id="GO:0045332">
    <property type="term" value="P:phospholipid translocation"/>
    <property type="evidence" value="ECO:0007669"/>
    <property type="project" value="TreeGrafter"/>
</dbReference>